<gene>
    <name evidence="1" type="ORF">XENOCAPTIV_003411</name>
</gene>
<protein>
    <submittedName>
        <fullName evidence="1">Uncharacterized protein</fullName>
    </submittedName>
</protein>
<accession>A0ABV0Q592</accession>
<sequence length="99" mass="11260">MWSAKRIILNDIPLSNACILWANDTNRAAQELYNDDGQRPHSGQPMSGECRVSLGNVRPRDPCTPSVGHMRLSREVMISGACPKMPRFYKPQSVFYFYL</sequence>
<organism evidence="1 2">
    <name type="scientific">Xenoophorus captivus</name>
    <dbReference type="NCBI Taxonomy" id="1517983"/>
    <lineage>
        <taxon>Eukaryota</taxon>
        <taxon>Metazoa</taxon>
        <taxon>Chordata</taxon>
        <taxon>Craniata</taxon>
        <taxon>Vertebrata</taxon>
        <taxon>Euteleostomi</taxon>
        <taxon>Actinopterygii</taxon>
        <taxon>Neopterygii</taxon>
        <taxon>Teleostei</taxon>
        <taxon>Neoteleostei</taxon>
        <taxon>Acanthomorphata</taxon>
        <taxon>Ovalentaria</taxon>
        <taxon>Atherinomorphae</taxon>
        <taxon>Cyprinodontiformes</taxon>
        <taxon>Goodeidae</taxon>
        <taxon>Xenoophorus</taxon>
    </lineage>
</organism>
<dbReference type="EMBL" id="JAHRIN010000133">
    <property type="protein sequence ID" value="MEQ2190642.1"/>
    <property type="molecule type" value="Genomic_DNA"/>
</dbReference>
<evidence type="ECO:0000313" key="1">
    <source>
        <dbReference type="EMBL" id="MEQ2190642.1"/>
    </source>
</evidence>
<name>A0ABV0Q592_9TELE</name>
<reference evidence="1 2" key="1">
    <citation type="submission" date="2021-06" db="EMBL/GenBank/DDBJ databases">
        <authorList>
            <person name="Palmer J.M."/>
        </authorList>
    </citation>
    <scope>NUCLEOTIDE SEQUENCE [LARGE SCALE GENOMIC DNA]</scope>
    <source>
        <strain evidence="1 2">XC_2019</strain>
        <tissue evidence="1">Muscle</tissue>
    </source>
</reference>
<dbReference type="Proteomes" id="UP001434883">
    <property type="component" value="Unassembled WGS sequence"/>
</dbReference>
<comment type="caution">
    <text evidence="1">The sequence shown here is derived from an EMBL/GenBank/DDBJ whole genome shotgun (WGS) entry which is preliminary data.</text>
</comment>
<proteinExistence type="predicted"/>
<evidence type="ECO:0000313" key="2">
    <source>
        <dbReference type="Proteomes" id="UP001434883"/>
    </source>
</evidence>
<keyword evidence="2" id="KW-1185">Reference proteome</keyword>